<dbReference type="InterPro" id="IPR001387">
    <property type="entry name" value="Cro/C1-type_HTH"/>
</dbReference>
<dbReference type="Gene3D" id="1.10.260.40">
    <property type="entry name" value="lambda repressor-like DNA-binding domains"/>
    <property type="match status" value="1"/>
</dbReference>
<dbReference type="CDD" id="cd00093">
    <property type="entry name" value="HTH_XRE"/>
    <property type="match status" value="1"/>
</dbReference>
<comment type="caution">
    <text evidence="3">The sequence shown here is derived from an EMBL/GenBank/DDBJ whole genome shotgun (WGS) entry which is preliminary data.</text>
</comment>
<sequence>MMDEKLVAYRTGNVFADLGLENPEEELAKARIVAKIASVIRERNLTQAQAASITGIAQPKISSMVRGHFEEFSSDRLYRVLNRLGVSVILKFEEEPDWSPGRTLVADGEENSDESAPALAF</sequence>
<reference evidence="3" key="1">
    <citation type="submission" date="2020-09" db="EMBL/GenBank/DDBJ databases">
        <title>Genome seq and assembly of Devosia sp.</title>
        <authorList>
            <person name="Chhetri G."/>
        </authorList>
    </citation>
    <scope>NUCLEOTIDE SEQUENCE</scope>
    <source>
        <strain evidence="3">PTR5</strain>
    </source>
</reference>
<dbReference type="InterPro" id="IPR010982">
    <property type="entry name" value="Lambda_DNA-bd_dom_sf"/>
</dbReference>
<dbReference type="Proteomes" id="UP000654108">
    <property type="component" value="Unassembled WGS sequence"/>
</dbReference>
<dbReference type="PROSITE" id="PS50943">
    <property type="entry name" value="HTH_CROC1"/>
    <property type="match status" value="1"/>
</dbReference>
<evidence type="ECO:0000313" key="4">
    <source>
        <dbReference type="Proteomes" id="UP000654108"/>
    </source>
</evidence>
<gene>
    <name evidence="3" type="ORF">IC608_01325</name>
</gene>
<dbReference type="SUPFAM" id="SSF47413">
    <property type="entry name" value="lambda repressor-like DNA-binding domains"/>
    <property type="match status" value="1"/>
</dbReference>
<feature type="domain" description="HTH cro/C1-type" evidence="2">
    <location>
        <begin position="36"/>
        <end position="91"/>
    </location>
</feature>
<dbReference type="SMART" id="SM00530">
    <property type="entry name" value="HTH_XRE"/>
    <property type="match status" value="1"/>
</dbReference>
<accession>A0A927FRL8</accession>
<protein>
    <submittedName>
        <fullName evidence="3">XRE family transcriptional regulator</fullName>
    </submittedName>
</protein>
<name>A0A927FRL8_9HYPH</name>
<proteinExistence type="predicted"/>
<organism evidence="3 4">
    <name type="scientific">Devosia oryzisoli</name>
    <dbReference type="NCBI Taxonomy" id="2774138"/>
    <lineage>
        <taxon>Bacteria</taxon>
        <taxon>Pseudomonadati</taxon>
        <taxon>Pseudomonadota</taxon>
        <taxon>Alphaproteobacteria</taxon>
        <taxon>Hyphomicrobiales</taxon>
        <taxon>Devosiaceae</taxon>
        <taxon>Devosia</taxon>
    </lineage>
</organism>
<evidence type="ECO:0000259" key="2">
    <source>
        <dbReference type="PROSITE" id="PS50943"/>
    </source>
</evidence>
<dbReference type="GO" id="GO:0003677">
    <property type="term" value="F:DNA binding"/>
    <property type="evidence" value="ECO:0007669"/>
    <property type="project" value="InterPro"/>
</dbReference>
<dbReference type="InterPro" id="IPR039554">
    <property type="entry name" value="HigA2-like_HTH"/>
</dbReference>
<evidence type="ECO:0000313" key="3">
    <source>
        <dbReference type="EMBL" id="MBD8064117.1"/>
    </source>
</evidence>
<dbReference type="EMBL" id="JACYFU010000001">
    <property type="protein sequence ID" value="MBD8064117.1"/>
    <property type="molecule type" value="Genomic_DNA"/>
</dbReference>
<dbReference type="AlphaFoldDB" id="A0A927FRL8"/>
<keyword evidence="4" id="KW-1185">Reference proteome</keyword>
<evidence type="ECO:0000256" key="1">
    <source>
        <dbReference type="SAM" id="MobiDB-lite"/>
    </source>
</evidence>
<dbReference type="Pfam" id="PF13744">
    <property type="entry name" value="HTH_37"/>
    <property type="match status" value="1"/>
</dbReference>
<feature type="region of interest" description="Disordered" evidence="1">
    <location>
        <begin position="100"/>
        <end position="121"/>
    </location>
</feature>